<gene>
    <name evidence="4" type="ORF">CMC5_030230</name>
</gene>
<evidence type="ECO:0000259" key="2">
    <source>
        <dbReference type="Pfam" id="PF06250"/>
    </source>
</evidence>
<feature type="region of interest" description="Disordered" evidence="1">
    <location>
        <begin position="1"/>
        <end position="125"/>
    </location>
</feature>
<name>A0A0K1EDB9_CHOCO</name>
<dbReference type="GO" id="GO:0003676">
    <property type="term" value="F:nucleic acid binding"/>
    <property type="evidence" value="ECO:0007669"/>
    <property type="project" value="InterPro"/>
</dbReference>
<dbReference type="Proteomes" id="UP000067626">
    <property type="component" value="Chromosome"/>
</dbReference>
<evidence type="ECO:0000313" key="5">
    <source>
        <dbReference type="Proteomes" id="UP000067626"/>
    </source>
</evidence>
<dbReference type="InterPro" id="IPR011856">
    <property type="entry name" value="tRNA_endonuc-like_dom_sf"/>
</dbReference>
<dbReference type="PANTHER" id="PTHR30547:SF5">
    <property type="entry name" value="NUCLEASE YHCG-RELATED"/>
    <property type="match status" value="1"/>
</dbReference>
<dbReference type="InterPro" id="IPR041527">
    <property type="entry name" value="YhcG_N"/>
</dbReference>
<dbReference type="InterPro" id="IPR009362">
    <property type="entry name" value="YhcG_C"/>
</dbReference>
<dbReference type="PATRIC" id="fig|52.7.peg.3324"/>
<accession>A0A0K1EDB9</accession>
<dbReference type="AlphaFoldDB" id="A0A0K1EDB9"/>
<organism evidence="4 5">
    <name type="scientific">Chondromyces crocatus</name>
    <dbReference type="NCBI Taxonomy" id="52"/>
    <lineage>
        <taxon>Bacteria</taxon>
        <taxon>Pseudomonadati</taxon>
        <taxon>Myxococcota</taxon>
        <taxon>Polyangia</taxon>
        <taxon>Polyangiales</taxon>
        <taxon>Polyangiaceae</taxon>
        <taxon>Chondromyces</taxon>
    </lineage>
</organism>
<reference evidence="4 5" key="1">
    <citation type="submission" date="2015-07" db="EMBL/GenBank/DDBJ databases">
        <title>Genome analysis of myxobacterium Chondromyces crocatus Cm c5 reveals a high potential for natural compound synthesis and the genetic basis for the loss of fruiting body formation.</title>
        <authorList>
            <person name="Zaburannyi N."/>
            <person name="Bunk B."/>
            <person name="Maier J."/>
            <person name="Overmann J."/>
            <person name="Mueller R."/>
        </authorList>
    </citation>
    <scope>NUCLEOTIDE SEQUENCE [LARGE SCALE GENOMIC DNA]</scope>
    <source>
        <strain evidence="4 5">Cm c5</strain>
    </source>
</reference>
<keyword evidence="5" id="KW-1185">Reference proteome</keyword>
<dbReference type="Pfam" id="PF06250">
    <property type="entry name" value="YhcG_C"/>
    <property type="match status" value="1"/>
</dbReference>
<feature type="domain" description="YhcG PDDEXK nuclease" evidence="2">
    <location>
        <begin position="312"/>
        <end position="462"/>
    </location>
</feature>
<dbReference type="InterPro" id="IPR053148">
    <property type="entry name" value="PD-DEXK-like_domain"/>
</dbReference>
<feature type="compositionally biased region" description="Basic residues" evidence="1">
    <location>
        <begin position="41"/>
        <end position="51"/>
    </location>
</feature>
<feature type="compositionally biased region" description="Basic residues" evidence="1">
    <location>
        <begin position="23"/>
        <end position="33"/>
    </location>
</feature>
<evidence type="ECO:0000259" key="3">
    <source>
        <dbReference type="Pfam" id="PF17761"/>
    </source>
</evidence>
<evidence type="ECO:0008006" key="6">
    <source>
        <dbReference type="Google" id="ProtNLM"/>
    </source>
</evidence>
<dbReference type="Pfam" id="PF17761">
    <property type="entry name" value="DUF1016_N"/>
    <property type="match status" value="1"/>
</dbReference>
<dbReference type="KEGG" id="ccro:CMC5_030230"/>
<dbReference type="EMBL" id="CP012159">
    <property type="protein sequence ID" value="AKT38876.1"/>
    <property type="molecule type" value="Genomic_DNA"/>
</dbReference>
<dbReference type="PANTHER" id="PTHR30547">
    <property type="entry name" value="UNCHARACTERIZED PROTEIN YHCG-RELATED"/>
    <property type="match status" value="1"/>
</dbReference>
<sequence>MTSTVLIRLRNRGHRQNLCSLRMTKKPSSKKGVARPEPSLKKRVARSKPSSKKGDARSKPSSKKGDARSKPSSKKGDARSKPSSKTGDAGQKLASKRGSAGQKLASKRGVARPEPSSKRGVARQKPAAFKAAALAAPRAKPSLVEREDARFTEVIALIEAARGRAYQAVNAELVSLYWKLGEYISRKIASAEWGDGVVDELASSLARRFAGIRGFTRRNLFRMRQFFEAYRGHKKVSPLVTQLSWTHHLIILSEARPVETREFYILAAIKERWSKRELERQIRSGAVLRSSSLSKRVSPVVTQIHPTALDEFKNAYNFEFLALPDVYSEADLHGALLHRLGRFLTELGRDFCFVGSQYPVQVGNQDFAIDLVFFHRGLQCLVAIELKTEKFKPADLGQLSFYVEALDRDVKKPHERPSIGLLLCATKDDEVVEYALARSTSPTLVAEYQTVLPPKELLRAKLHELYAMLTPDDDAVAVERSARKRRR</sequence>
<feature type="domain" description="YhcG N-terminal" evidence="3">
    <location>
        <begin position="154"/>
        <end position="285"/>
    </location>
</feature>
<evidence type="ECO:0000313" key="4">
    <source>
        <dbReference type="EMBL" id="AKT38876.1"/>
    </source>
</evidence>
<feature type="compositionally biased region" description="Basic and acidic residues" evidence="1">
    <location>
        <begin position="52"/>
        <end position="80"/>
    </location>
</feature>
<dbReference type="STRING" id="52.CMC5_030230"/>
<protein>
    <recommendedName>
        <fullName evidence="6">DUF1016 domain-containing protein</fullName>
    </recommendedName>
</protein>
<evidence type="ECO:0000256" key="1">
    <source>
        <dbReference type="SAM" id="MobiDB-lite"/>
    </source>
</evidence>
<dbReference type="Gene3D" id="3.40.1350.10">
    <property type="match status" value="1"/>
</dbReference>
<proteinExistence type="predicted"/>